<name>A0AAN7TFP6_9PEZI</name>
<evidence type="ECO:0000313" key="10">
    <source>
        <dbReference type="Proteomes" id="UP001310890"/>
    </source>
</evidence>
<dbReference type="PANTHER" id="PTHR24305:SF29">
    <property type="entry name" value="BENZOATE-PARA-HYDROXYLASE"/>
    <property type="match status" value="1"/>
</dbReference>
<gene>
    <name evidence="9" type="ORF">LTR62_006913</name>
</gene>
<dbReference type="GO" id="GO:0005506">
    <property type="term" value="F:iron ion binding"/>
    <property type="evidence" value="ECO:0007669"/>
    <property type="project" value="InterPro"/>
</dbReference>
<dbReference type="GO" id="GO:0020037">
    <property type="term" value="F:heme binding"/>
    <property type="evidence" value="ECO:0007669"/>
    <property type="project" value="InterPro"/>
</dbReference>
<reference evidence="9" key="1">
    <citation type="submission" date="2023-08" db="EMBL/GenBank/DDBJ databases">
        <title>Black Yeasts Isolated from many extreme environments.</title>
        <authorList>
            <person name="Coleine C."/>
            <person name="Stajich J.E."/>
            <person name="Selbmann L."/>
        </authorList>
    </citation>
    <scope>NUCLEOTIDE SEQUENCE</scope>
    <source>
        <strain evidence="9">CCFEE 5401</strain>
    </source>
</reference>
<keyword evidence="4 8" id="KW-0479">Metal-binding</keyword>
<dbReference type="Gene3D" id="1.10.630.10">
    <property type="entry name" value="Cytochrome P450"/>
    <property type="match status" value="1"/>
</dbReference>
<evidence type="ECO:0000256" key="1">
    <source>
        <dbReference type="ARBA" id="ARBA00001971"/>
    </source>
</evidence>
<evidence type="ECO:0000256" key="4">
    <source>
        <dbReference type="ARBA" id="ARBA00022723"/>
    </source>
</evidence>
<dbReference type="AlphaFoldDB" id="A0AAN7TFP6"/>
<dbReference type="InterPro" id="IPR036396">
    <property type="entry name" value="Cyt_P450_sf"/>
</dbReference>
<dbReference type="InterPro" id="IPR001128">
    <property type="entry name" value="Cyt_P450"/>
</dbReference>
<dbReference type="GO" id="GO:0004497">
    <property type="term" value="F:monooxygenase activity"/>
    <property type="evidence" value="ECO:0007669"/>
    <property type="project" value="UniProtKB-KW"/>
</dbReference>
<dbReference type="SUPFAM" id="SSF48264">
    <property type="entry name" value="Cytochrome P450"/>
    <property type="match status" value="1"/>
</dbReference>
<keyword evidence="6 8" id="KW-0408">Iron</keyword>
<dbReference type="GO" id="GO:0016705">
    <property type="term" value="F:oxidoreductase activity, acting on paired donors, with incorporation or reduction of molecular oxygen"/>
    <property type="evidence" value="ECO:0007669"/>
    <property type="project" value="InterPro"/>
</dbReference>
<evidence type="ECO:0000256" key="3">
    <source>
        <dbReference type="ARBA" id="ARBA00022617"/>
    </source>
</evidence>
<dbReference type="InterPro" id="IPR002401">
    <property type="entry name" value="Cyt_P450_E_grp-I"/>
</dbReference>
<feature type="binding site" description="axial binding residue" evidence="8">
    <location>
        <position position="373"/>
    </location>
    <ligand>
        <name>heme</name>
        <dbReference type="ChEBI" id="CHEBI:30413"/>
    </ligand>
    <ligandPart>
        <name>Fe</name>
        <dbReference type="ChEBI" id="CHEBI:18248"/>
    </ligandPart>
</feature>
<dbReference type="PRINTS" id="PR00385">
    <property type="entry name" value="P450"/>
</dbReference>
<keyword evidence="3 8" id="KW-0349">Heme</keyword>
<organism evidence="9 10">
    <name type="scientific">Meristemomyces frigidus</name>
    <dbReference type="NCBI Taxonomy" id="1508187"/>
    <lineage>
        <taxon>Eukaryota</taxon>
        <taxon>Fungi</taxon>
        <taxon>Dikarya</taxon>
        <taxon>Ascomycota</taxon>
        <taxon>Pezizomycotina</taxon>
        <taxon>Dothideomycetes</taxon>
        <taxon>Dothideomycetidae</taxon>
        <taxon>Mycosphaerellales</taxon>
        <taxon>Teratosphaeriaceae</taxon>
        <taxon>Meristemomyces</taxon>
    </lineage>
</organism>
<proteinExistence type="inferred from homology"/>
<evidence type="ECO:0000256" key="7">
    <source>
        <dbReference type="ARBA" id="ARBA00023033"/>
    </source>
</evidence>
<comment type="similarity">
    <text evidence="2">Belongs to the cytochrome P450 family.</text>
</comment>
<dbReference type="InterPro" id="IPR050121">
    <property type="entry name" value="Cytochrome_P450_monoxygenase"/>
</dbReference>
<dbReference type="Proteomes" id="UP001310890">
    <property type="component" value="Unassembled WGS sequence"/>
</dbReference>
<evidence type="ECO:0000256" key="8">
    <source>
        <dbReference type="PIRSR" id="PIRSR602401-1"/>
    </source>
</evidence>
<sequence>MLDLHNRYGAIVRIAPNELSYVDAQAWKDIYLNPLLERNGVWFRKLSPAEPWSIMGSHEADHARFRRAYMGAFSDQAIKQHSQLLESYVDVMMQKFTDMGAEGSLALNIIDWFNFITFDISGDLCFGESFGSTATGQQHPWVEIACSFGKGIALIASLNFFSPLHKALKYILPTNIRQRAIYHRELSAKKVQQRLELGETRNDFITTLLNYNESKAQPVTIKEMELNSSIMVFAASETTSTAMAAIIFGLLQNPAALHSVTQEIRSAFQSEDEVTVSSTMTLDYLNAAINEGIRLGPPSAVSVPRVVPKEGAIICGQAVPAGTFVGINQYPTFRSPQNFSQPSQFIPERFLEGSNFDDDKDSFHPFLMGRHQCIGIRFAWAEMRLILARLLYVYDISFVSEPNVKDWGAQQTFIFWQKMPMEIRLSKRQR</sequence>
<dbReference type="CDD" id="cd11058">
    <property type="entry name" value="CYP60B-like"/>
    <property type="match status" value="1"/>
</dbReference>
<comment type="cofactor">
    <cofactor evidence="1 8">
        <name>heme</name>
        <dbReference type="ChEBI" id="CHEBI:30413"/>
    </cofactor>
</comment>
<evidence type="ECO:0000256" key="2">
    <source>
        <dbReference type="ARBA" id="ARBA00010617"/>
    </source>
</evidence>
<keyword evidence="7" id="KW-0503">Monooxygenase</keyword>
<accession>A0AAN7TFP6</accession>
<evidence type="ECO:0000256" key="5">
    <source>
        <dbReference type="ARBA" id="ARBA00023002"/>
    </source>
</evidence>
<keyword evidence="5" id="KW-0560">Oxidoreductase</keyword>
<evidence type="ECO:0000256" key="6">
    <source>
        <dbReference type="ARBA" id="ARBA00023004"/>
    </source>
</evidence>
<comment type="caution">
    <text evidence="9">The sequence shown here is derived from an EMBL/GenBank/DDBJ whole genome shotgun (WGS) entry which is preliminary data.</text>
</comment>
<evidence type="ECO:0008006" key="11">
    <source>
        <dbReference type="Google" id="ProtNLM"/>
    </source>
</evidence>
<dbReference type="PRINTS" id="PR00463">
    <property type="entry name" value="EP450I"/>
</dbReference>
<evidence type="ECO:0000313" key="9">
    <source>
        <dbReference type="EMBL" id="KAK5109562.1"/>
    </source>
</evidence>
<dbReference type="Pfam" id="PF00067">
    <property type="entry name" value="p450"/>
    <property type="match status" value="1"/>
</dbReference>
<dbReference type="PANTHER" id="PTHR24305">
    <property type="entry name" value="CYTOCHROME P450"/>
    <property type="match status" value="1"/>
</dbReference>
<protein>
    <recommendedName>
        <fullName evidence="11">Cytochrome P450</fullName>
    </recommendedName>
</protein>
<dbReference type="EMBL" id="JAVRRL010000062">
    <property type="protein sequence ID" value="KAK5109562.1"/>
    <property type="molecule type" value="Genomic_DNA"/>
</dbReference>